<protein>
    <submittedName>
        <fullName evidence="1">TetR/AcrR family transcriptional regulator</fullName>
    </submittedName>
</protein>
<dbReference type="SUPFAM" id="SSF48498">
    <property type="entry name" value="Tetracyclin repressor-like, C-terminal domain"/>
    <property type="match status" value="1"/>
</dbReference>
<dbReference type="EMBL" id="CP034170">
    <property type="protein sequence ID" value="AZI59031.1"/>
    <property type="molecule type" value="Genomic_DNA"/>
</dbReference>
<gene>
    <name evidence="1" type="ORF">EH165_13640</name>
</gene>
<dbReference type="SUPFAM" id="SSF46689">
    <property type="entry name" value="Homeodomain-like"/>
    <property type="match status" value="1"/>
</dbReference>
<dbReference type="KEGG" id="nak:EH165_13640"/>
<dbReference type="InterPro" id="IPR009057">
    <property type="entry name" value="Homeodomain-like_sf"/>
</dbReference>
<evidence type="ECO:0000313" key="1">
    <source>
        <dbReference type="EMBL" id="AZI59031.1"/>
    </source>
</evidence>
<proteinExistence type="predicted"/>
<dbReference type="Proteomes" id="UP000268084">
    <property type="component" value="Chromosome"/>
</dbReference>
<dbReference type="Gene3D" id="1.10.357.10">
    <property type="entry name" value="Tetracycline Repressor, domain 2"/>
    <property type="match status" value="1"/>
</dbReference>
<keyword evidence="2" id="KW-1185">Reference proteome</keyword>
<dbReference type="InterPro" id="IPR036271">
    <property type="entry name" value="Tet_transcr_reg_TetR-rel_C_sf"/>
</dbReference>
<dbReference type="AlphaFoldDB" id="A0A3G8ZZQ9"/>
<evidence type="ECO:0000313" key="2">
    <source>
        <dbReference type="Proteomes" id="UP000268084"/>
    </source>
</evidence>
<accession>A0A3G8ZZQ9</accession>
<name>A0A3G8ZZQ9_9ACTN</name>
<reference evidence="1 2" key="2">
    <citation type="submission" date="2018-12" db="EMBL/GenBank/DDBJ databases">
        <title>Nakamurella antarcticus sp. nov., isolated from Antarctica South Shetland Islands soil.</title>
        <authorList>
            <person name="Peng F."/>
        </authorList>
    </citation>
    <scope>NUCLEOTIDE SEQUENCE [LARGE SCALE GENOMIC DNA]</scope>
    <source>
        <strain evidence="1 2">S14-144</strain>
    </source>
</reference>
<sequence>MMEAEMIELGRNQLVQAAVVQINLAGVESATIAKVCTGAGLDEADFTDFFADRRGLLLHIGASLAHMEDAAVRATLSRRRSLTETVRLALLALWATVEEHPELQQAAHELTFSGMRHGEPISVAQAQHEAYCACVQQILEAIAQSHGIKWERPVTELTHLVVSTVDGLKLGYLVSKDSTAARQVLELFAYHVAQHGRRTAKNDPK</sequence>
<dbReference type="OrthoDB" id="5242433at2"/>
<organism evidence="1 2">
    <name type="scientific">Nakamurella antarctica</name>
    <dbReference type="NCBI Taxonomy" id="1902245"/>
    <lineage>
        <taxon>Bacteria</taxon>
        <taxon>Bacillati</taxon>
        <taxon>Actinomycetota</taxon>
        <taxon>Actinomycetes</taxon>
        <taxon>Nakamurellales</taxon>
        <taxon>Nakamurellaceae</taxon>
        <taxon>Nakamurella</taxon>
    </lineage>
</organism>
<reference evidence="1 2" key="1">
    <citation type="submission" date="2018-11" db="EMBL/GenBank/DDBJ databases">
        <authorList>
            <person name="Da X."/>
        </authorList>
    </citation>
    <scope>NUCLEOTIDE SEQUENCE [LARGE SCALE GENOMIC DNA]</scope>
    <source>
        <strain evidence="1 2">S14-144</strain>
    </source>
</reference>